<organism evidence="3 4">
    <name type="scientific">Siphonobacter aquaeclarae</name>
    <dbReference type="NCBI Taxonomy" id="563176"/>
    <lineage>
        <taxon>Bacteria</taxon>
        <taxon>Pseudomonadati</taxon>
        <taxon>Bacteroidota</taxon>
        <taxon>Cytophagia</taxon>
        <taxon>Cytophagales</taxon>
        <taxon>Cytophagaceae</taxon>
        <taxon>Siphonobacter</taxon>
    </lineage>
</organism>
<evidence type="ECO:0000313" key="3">
    <source>
        <dbReference type="EMBL" id="SDM54804.1"/>
    </source>
</evidence>
<dbReference type="RefSeq" id="WP_093205598.1">
    <property type="nucleotide sequence ID" value="NZ_FNGS01000007.1"/>
</dbReference>
<protein>
    <recommendedName>
        <fullName evidence="2">DUF3108 domain-containing protein</fullName>
    </recommendedName>
</protein>
<evidence type="ECO:0000256" key="1">
    <source>
        <dbReference type="SAM" id="SignalP"/>
    </source>
</evidence>
<reference evidence="3 4" key="1">
    <citation type="submission" date="2016-10" db="EMBL/GenBank/DDBJ databases">
        <authorList>
            <person name="de Groot N.N."/>
        </authorList>
    </citation>
    <scope>NUCLEOTIDE SEQUENCE [LARGE SCALE GENOMIC DNA]</scope>
    <source>
        <strain evidence="3 4">DSM 21668</strain>
    </source>
</reference>
<feature type="chain" id="PRO_5011546637" description="DUF3108 domain-containing protein" evidence="1">
    <location>
        <begin position="20"/>
        <end position="228"/>
    </location>
</feature>
<dbReference type="Proteomes" id="UP000198901">
    <property type="component" value="Unassembled WGS sequence"/>
</dbReference>
<name>A0A1G9U591_9BACT</name>
<dbReference type="Pfam" id="PF21347">
    <property type="entry name" value="DUF3108_like"/>
    <property type="match status" value="1"/>
</dbReference>
<dbReference type="AlphaFoldDB" id="A0A1G9U591"/>
<keyword evidence="4" id="KW-1185">Reference proteome</keyword>
<gene>
    <name evidence="3" type="ORF">SAMN04488090_3666</name>
</gene>
<dbReference type="STRING" id="563176.SAMN04488090_3666"/>
<feature type="signal peptide" evidence="1">
    <location>
        <begin position="1"/>
        <end position="19"/>
    </location>
</feature>
<feature type="domain" description="DUF3108" evidence="2">
    <location>
        <begin position="32"/>
        <end position="223"/>
    </location>
</feature>
<proteinExistence type="predicted"/>
<evidence type="ECO:0000313" key="4">
    <source>
        <dbReference type="Proteomes" id="UP000198901"/>
    </source>
</evidence>
<dbReference type="Gene3D" id="2.40.360.20">
    <property type="match status" value="1"/>
</dbReference>
<accession>A0A1G9U591</accession>
<sequence length="228" mass="25871">MKTLISAILLLWAMENAWAQDCLVSSYFKKNSKLEFRTTDEGGKLQTRVEYEVIETKSTGNHVEAVVKSTVFDKKEKQLSTADVVYQCTGSEFRMNMRSYVPAQQTQGMKDMQVKADDSYLIFPRNMTTGSRLPDGNFHLETSMNGMKIMSLNLSVTDRQVVGKESVTTPAGTYDCLKITTRQQMKSVMSFDYETTEWYAPSNGIVVKTELYRKGKLQSISQLTKLIN</sequence>
<evidence type="ECO:0000259" key="2">
    <source>
        <dbReference type="Pfam" id="PF21347"/>
    </source>
</evidence>
<dbReference type="EMBL" id="FNGS01000007">
    <property type="protein sequence ID" value="SDM54804.1"/>
    <property type="molecule type" value="Genomic_DNA"/>
</dbReference>
<dbReference type="InterPro" id="IPR049279">
    <property type="entry name" value="DUF3108-like"/>
</dbReference>
<keyword evidence="1" id="KW-0732">Signal</keyword>
<dbReference type="OrthoDB" id="665223at2"/>